<name>A0ABW3D667_9BACL</name>
<dbReference type="EMBL" id="JBHTIU010000024">
    <property type="protein sequence ID" value="MFD0868842.1"/>
    <property type="molecule type" value="Genomic_DNA"/>
</dbReference>
<evidence type="ECO:0000313" key="1">
    <source>
        <dbReference type="EMBL" id="MFD0868842.1"/>
    </source>
</evidence>
<reference evidence="2" key="1">
    <citation type="journal article" date="2019" name="Int. J. Syst. Evol. Microbiol.">
        <title>The Global Catalogue of Microorganisms (GCM) 10K type strain sequencing project: providing services to taxonomists for standard genome sequencing and annotation.</title>
        <authorList>
            <consortium name="The Broad Institute Genomics Platform"/>
            <consortium name="The Broad Institute Genome Sequencing Center for Infectious Disease"/>
            <person name="Wu L."/>
            <person name="Ma J."/>
        </authorList>
    </citation>
    <scope>NUCLEOTIDE SEQUENCE [LARGE SCALE GENOMIC DNA]</scope>
    <source>
        <strain evidence="2">CCUG 57263</strain>
    </source>
</reference>
<dbReference type="Proteomes" id="UP001597120">
    <property type="component" value="Unassembled WGS sequence"/>
</dbReference>
<comment type="caution">
    <text evidence="1">The sequence shown here is derived from an EMBL/GenBank/DDBJ whole genome shotgun (WGS) entry which is preliminary data.</text>
</comment>
<evidence type="ECO:0008006" key="3">
    <source>
        <dbReference type="Google" id="ProtNLM"/>
    </source>
</evidence>
<protein>
    <recommendedName>
        <fullName evidence="3">PH domain-containing protein</fullName>
    </recommendedName>
</protein>
<organism evidence="1 2">
    <name type="scientific">Paenibacillus residui</name>
    <dbReference type="NCBI Taxonomy" id="629724"/>
    <lineage>
        <taxon>Bacteria</taxon>
        <taxon>Bacillati</taxon>
        <taxon>Bacillota</taxon>
        <taxon>Bacilli</taxon>
        <taxon>Bacillales</taxon>
        <taxon>Paenibacillaceae</taxon>
        <taxon>Paenibacillus</taxon>
    </lineage>
</organism>
<accession>A0ABW3D667</accession>
<evidence type="ECO:0000313" key="2">
    <source>
        <dbReference type="Proteomes" id="UP001597120"/>
    </source>
</evidence>
<keyword evidence="2" id="KW-1185">Reference proteome</keyword>
<gene>
    <name evidence="1" type="ORF">ACFQ03_06745</name>
</gene>
<dbReference type="RefSeq" id="WP_379287006.1">
    <property type="nucleotide sequence ID" value="NZ_JBHTIU010000024.1"/>
</dbReference>
<sequence length="82" mass="9392">MKTAQRMAEHKRWIEALKGDTPRLSFYRMIKGEAFAELCRFYEQGIGFRSFEQFAEQAAMLERTYSPNCCSSVAASPDSSII</sequence>
<proteinExistence type="predicted"/>